<dbReference type="InterPro" id="IPR000160">
    <property type="entry name" value="GGDEF_dom"/>
</dbReference>
<dbReference type="AlphaFoldDB" id="A0A2P9HQ06"/>
<feature type="region of interest" description="Disordered" evidence="3">
    <location>
        <begin position="363"/>
        <end position="387"/>
    </location>
</feature>
<dbReference type="EMBL" id="OOFM01000005">
    <property type="protein sequence ID" value="SPL66215.1"/>
    <property type="molecule type" value="Genomic_DNA"/>
</dbReference>
<keyword evidence="4" id="KW-1133">Transmembrane helix</keyword>
<dbReference type="InterPro" id="IPR029787">
    <property type="entry name" value="Nucleotide_cyclase"/>
</dbReference>
<comment type="catalytic activity">
    <reaction evidence="2">
        <text>2 GTP = 3',3'-c-di-GMP + 2 diphosphate</text>
        <dbReference type="Rhea" id="RHEA:24898"/>
        <dbReference type="ChEBI" id="CHEBI:33019"/>
        <dbReference type="ChEBI" id="CHEBI:37565"/>
        <dbReference type="ChEBI" id="CHEBI:58805"/>
        <dbReference type="EC" id="2.7.7.65"/>
    </reaction>
</comment>
<dbReference type="InterPro" id="IPR043128">
    <property type="entry name" value="Rev_trsase/Diguanyl_cyclase"/>
</dbReference>
<keyword evidence="4" id="KW-0472">Membrane</keyword>
<proteinExistence type="predicted"/>
<feature type="transmembrane region" description="Helical" evidence="4">
    <location>
        <begin position="138"/>
        <end position="161"/>
    </location>
</feature>
<evidence type="ECO:0000256" key="3">
    <source>
        <dbReference type="SAM" id="MobiDB-lite"/>
    </source>
</evidence>
<dbReference type="EC" id="2.7.7.65" evidence="1"/>
<reference evidence="7" key="1">
    <citation type="submission" date="2017-12" db="EMBL/GenBank/DDBJ databases">
        <authorList>
            <person name="Diaz M."/>
        </authorList>
    </citation>
    <scope>NUCLEOTIDE SEQUENCE [LARGE SCALE GENOMIC DNA]</scope>
    <source>
        <strain evidence="7">FI11154</strain>
    </source>
</reference>
<dbReference type="Gene3D" id="3.30.70.270">
    <property type="match status" value="1"/>
</dbReference>
<feature type="domain" description="GGDEF" evidence="5">
    <location>
        <begin position="239"/>
        <end position="370"/>
    </location>
</feature>
<dbReference type="CDD" id="cd01949">
    <property type="entry name" value="GGDEF"/>
    <property type="match status" value="1"/>
</dbReference>
<accession>A0A2P9HQ06</accession>
<dbReference type="Pfam" id="PF00990">
    <property type="entry name" value="GGDEF"/>
    <property type="match status" value="1"/>
</dbReference>
<dbReference type="SUPFAM" id="SSF55073">
    <property type="entry name" value="Nucleotide cyclase"/>
    <property type="match status" value="1"/>
</dbReference>
<dbReference type="PROSITE" id="PS50887">
    <property type="entry name" value="GGDEF"/>
    <property type="match status" value="1"/>
</dbReference>
<feature type="transmembrane region" description="Helical" evidence="4">
    <location>
        <begin position="106"/>
        <end position="126"/>
    </location>
</feature>
<dbReference type="PANTHER" id="PTHR45138:SF9">
    <property type="entry name" value="DIGUANYLATE CYCLASE DGCM-RELATED"/>
    <property type="match status" value="1"/>
</dbReference>
<protein>
    <recommendedName>
        <fullName evidence="1">diguanylate cyclase</fullName>
        <ecNumber evidence="1">2.7.7.65</ecNumber>
    </recommendedName>
</protein>
<dbReference type="Proteomes" id="UP000246073">
    <property type="component" value="Unassembled WGS sequence"/>
</dbReference>
<feature type="transmembrane region" description="Helical" evidence="4">
    <location>
        <begin position="173"/>
        <end position="200"/>
    </location>
</feature>
<evidence type="ECO:0000256" key="4">
    <source>
        <dbReference type="SAM" id="Phobius"/>
    </source>
</evidence>
<evidence type="ECO:0000313" key="6">
    <source>
        <dbReference type="EMBL" id="SPL66215.1"/>
    </source>
</evidence>
<evidence type="ECO:0000256" key="2">
    <source>
        <dbReference type="ARBA" id="ARBA00034247"/>
    </source>
</evidence>
<dbReference type="PANTHER" id="PTHR45138">
    <property type="entry name" value="REGULATORY COMPONENTS OF SENSORY TRANSDUCTION SYSTEM"/>
    <property type="match status" value="1"/>
</dbReference>
<evidence type="ECO:0000313" key="7">
    <source>
        <dbReference type="Proteomes" id="UP000246073"/>
    </source>
</evidence>
<keyword evidence="4" id="KW-0812">Transmembrane</keyword>
<dbReference type="NCBIfam" id="TIGR00254">
    <property type="entry name" value="GGDEF"/>
    <property type="match status" value="1"/>
</dbReference>
<evidence type="ECO:0000256" key="1">
    <source>
        <dbReference type="ARBA" id="ARBA00012528"/>
    </source>
</evidence>
<dbReference type="GO" id="GO:0052621">
    <property type="term" value="F:diguanylate cyclase activity"/>
    <property type="evidence" value="ECO:0007669"/>
    <property type="project" value="UniProtKB-EC"/>
</dbReference>
<gene>
    <name evidence="6" type="ORF">OHAE_2082</name>
</gene>
<sequence>MLIMLFAVAMSSLWVLDRRRTHMLLFGLSFAAFSLGHFVQISPFLPNLRHTFLLAILLQFAAGWLFCQAVMVRLGRGFPPRTASLITISTLAVVGLLAWYGAIYSYLVVAANIGLGTLAALLCVYARRVPGDRWVESALRLVLVLLAAHFFLRSVFTIIMLDDVLSSRQLLSLPYWSWVTVAASMGGVLLGLFILTVAALDNIDKLRNERDADPLTGLLNRRGMEQCAKRALAQAPLDATHAVIIADIDHFKAINDQLGHATGDRVLVEFAHLLQSLVGKDALVSRVGGEEFVLLVAGSAQYCERFAKRLCNRVARHDFAALPSGRHVTCSFGVAMLRRNETLWQTVSRADLALMRGKHRGRNRTVTEGKEFPEISDDTPPPYRLTG</sequence>
<dbReference type="InterPro" id="IPR050469">
    <property type="entry name" value="Diguanylate_Cyclase"/>
</dbReference>
<dbReference type="SMART" id="SM00267">
    <property type="entry name" value="GGDEF"/>
    <property type="match status" value="1"/>
</dbReference>
<dbReference type="FunFam" id="3.30.70.270:FF:000001">
    <property type="entry name" value="Diguanylate cyclase domain protein"/>
    <property type="match status" value="1"/>
</dbReference>
<evidence type="ECO:0000259" key="5">
    <source>
        <dbReference type="PROSITE" id="PS50887"/>
    </source>
</evidence>
<feature type="transmembrane region" description="Helical" evidence="4">
    <location>
        <begin position="51"/>
        <end position="71"/>
    </location>
</feature>
<name>A0A2P9HQ06_9HYPH</name>
<organism evidence="6 7">
    <name type="scientific">Ochrobactrum soli</name>
    <dbReference type="NCBI Taxonomy" id="2448455"/>
    <lineage>
        <taxon>Bacteria</taxon>
        <taxon>Pseudomonadati</taxon>
        <taxon>Pseudomonadota</taxon>
        <taxon>Alphaproteobacteria</taxon>
        <taxon>Hyphomicrobiales</taxon>
        <taxon>Brucellaceae</taxon>
        <taxon>Brucella/Ochrobactrum group</taxon>
        <taxon>Ochrobactrum</taxon>
    </lineage>
</organism>
<feature type="transmembrane region" description="Helical" evidence="4">
    <location>
        <begin position="83"/>
        <end position="100"/>
    </location>
</feature>